<dbReference type="InterPro" id="IPR036812">
    <property type="entry name" value="NAD(P)_OxRdtase_dom_sf"/>
</dbReference>
<feature type="domain" description="NADP-dependent oxidoreductase" evidence="2">
    <location>
        <begin position="61"/>
        <end position="118"/>
    </location>
</feature>
<accession>A0ABR4JYI9</accession>
<dbReference type="GeneID" id="98161463"/>
<gene>
    <name evidence="3" type="ORF">BJX68DRAFT_269302</name>
</gene>
<evidence type="ECO:0000256" key="1">
    <source>
        <dbReference type="ARBA" id="ARBA00023002"/>
    </source>
</evidence>
<evidence type="ECO:0000313" key="3">
    <source>
        <dbReference type="EMBL" id="KAL2845116.1"/>
    </source>
</evidence>
<organism evidence="3 4">
    <name type="scientific">Aspergillus pseudodeflectus</name>
    <dbReference type="NCBI Taxonomy" id="176178"/>
    <lineage>
        <taxon>Eukaryota</taxon>
        <taxon>Fungi</taxon>
        <taxon>Dikarya</taxon>
        <taxon>Ascomycota</taxon>
        <taxon>Pezizomycotina</taxon>
        <taxon>Eurotiomycetes</taxon>
        <taxon>Eurotiomycetidae</taxon>
        <taxon>Eurotiales</taxon>
        <taxon>Aspergillaceae</taxon>
        <taxon>Aspergillus</taxon>
        <taxon>Aspergillus subgen. Nidulantes</taxon>
    </lineage>
</organism>
<dbReference type="RefSeq" id="XP_070896473.1">
    <property type="nucleotide sequence ID" value="XM_071046299.1"/>
</dbReference>
<name>A0ABR4JYI9_9EURO</name>
<dbReference type="Gene3D" id="3.20.20.100">
    <property type="entry name" value="NADP-dependent oxidoreductase domain"/>
    <property type="match status" value="1"/>
</dbReference>
<protein>
    <submittedName>
        <fullName evidence="3">NADP-dependent oxidoreductase domain-containing protein</fullName>
    </submittedName>
</protein>
<reference evidence="3 4" key="1">
    <citation type="submission" date="2024-07" db="EMBL/GenBank/DDBJ databases">
        <title>Section-level genome sequencing and comparative genomics of Aspergillus sections Usti and Cavernicolus.</title>
        <authorList>
            <consortium name="Lawrence Berkeley National Laboratory"/>
            <person name="Nybo J.L."/>
            <person name="Vesth T.C."/>
            <person name="Theobald S."/>
            <person name="Frisvad J.C."/>
            <person name="Larsen T.O."/>
            <person name="Kjaerboelling I."/>
            <person name="Rothschild-Mancinelli K."/>
            <person name="Lyhne E.K."/>
            <person name="Kogle M.E."/>
            <person name="Barry K."/>
            <person name="Clum A."/>
            <person name="Na H."/>
            <person name="Ledsgaard L."/>
            <person name="Lin J."/>
            <person name="Lipzen A."/>
            <person name="Kuo A."/>
            <person name="Riley R."/>
            <person name="Mondo S."/>
            <person name="LaButti K."/>
            <person name="Haridas S."/>
            <person name="Pangalinan J."/>
            <person name="Salamov A.A."/>
            <person name="Simmons B.A."/>
            <person name="Magnuson J.K."/>
            <person name="Chen J."/>
            <person name="Drula E."/>
            <person name="Henrissat B."/>
            <person name="Wiebenga A."/>
            <person name="Lubbers R.J."/>
            <person name="Gomes A.C."/>
            <person name="Macurrencykelacurrency M.R."/>
            <person name="Stajich J."/>
            <person name="Grigoriev I.V."/>
            <person name="Mortensen U.H."/>
            <person name="De vries R.P."/>
            <person name="Baker S.E."/>
            <person name="Andersen M.R."/>
        </authorList>
    </citation>
    <scope>NUCLEOTIDE SEQUENCE [LARGE SCALE GENOMIC DNA]</scope>
    <source>
        <strain evidence="3 4">CBS 756.74</strain>
    </source>
</reference>
<dbReference type="SUPFAM" id="SSF51430">
    <property type="entry name" value="NAD(P)-linked oxidoreductase"/>
    <property type="match status" value="1"/>
</dbReference>
<proteinExistence type="predicted"/>
<dbReference type="Proteomes" id="UP001610444">
    <property type="component" value="Unassembled WGS sequence"/>
</dbReference>
<evidence type="ECO:0000313" key="4">
    <source>
        <dbReference type="Proteomes" id="UP001610444"/>
    </source>
</evidence>
<dbReference type="InterPro" id="IPR023210">
    <property type="entry name" value="NADP_OxRdtase_dom"/>
</dbReference>
<keyword evidence="4" id="KW-1185">Reference proteome</keyword>
<comment type="caution">
    <text evidence="3">The sequence shown here is derived from an EMBL/GenBank/DDBJ whole genome shotgun (WGS) entry which is preliminary data.</text>
</comment>
<dbReference type="EMBL" id="JBFXLR010000038">
    <property type="protein sequence ID" value="KAL2845116.1"/>
    <property type="molecule type" value="Genomic_DNA"/>
</dbReference>
<evidence type="ECO:0000259" key="2">
    <source>
        <dbReference type="Pfam" id="PF00248"/>
    </source>
</evidence>
<dbReference type="Pfam" id="PF00248">
    <property type="entry name" value="Aldo_ket_red"/>
    <property type="match status" value="1"/>
</dbReference>
<sequence length="118" mass="12980">MVLPHTVQPILGTASFGDPKTFWGQSNDNIRQGLAVFQRYGGTTLDTAQAYQGGWALDAETNSREGILKAAEESLKSLRVPKVDVFYLHAPVYNVPIEETLAGINDTYEAGMFKRFGL</sequence>
<keyword evidence="1" id="KW-0560">Oxidoreductase</keyword>